<evidence type="ECO:0000313" key="9">
    <source>
        <dbReference type="Proteomes" id="UP000006906"/>
    </source>
</evidence>
<feature type="compositionally biased region" description="Polar residues" evidence="5">
    <location>
        <begin position="1022"/>
        <end position="1031"/>
    </location>
</feature>
<feature type="compositionally biased region" description="Low complexity" evidence="5">
    <location>
        <begin position="919"/>
        <end position="934"/>
    </location>
</feature>
<feature type="region of interest" description="Disordered" evidence="5">
    <location>
        <begin position="289"/>
        <end position="312"/>
    </location>
</feature>
<keyword evidence="4 6" id="KW-0472">Membrane</keyword>
<evidence type="ECO:0000256" key="3">
    <source>
        <dbReference type="ARBA" id="ARBA00022989"/>
    </source>
</evidence>
<feature type="compositionally biased region" description="Pro residues" evidence="5">
    <location>
        <begin position="374"/>
        <end position="384"/>
    </location>
</feature>
<dbReference type="Proteomes" id="UP000006906">
    <property type="component" value="Chromosome 12"/>
</dbReference>
<organism evidence="8 9">
    <name type="scientific">Chlamydomonas reinhardtii</name>
    <name type="common">Chlamydomonas smithii</name>
    <dbReference type="NCBI Taxonomy" id="3055"/>
    <lineage>
        <taxon>Eukaryota</taxon>
        <taxon>Viridiplantae</taxon>
        <taxon>Chlorophyta</taxon>
        <taxon>core chlorophytes</taxon>
        <taxon>Chlorophyceae</taxon>
        <taxon>CS clade</taxon>
        <taxon>Chlamydomonadales</taxon>
        <taxon>Chlamydomonadaceae</taxon>
        <taxon>Chlamydomonas</taxon>
    </lineage>
</organism>
<dbReference type="Pfam" id="PF13515">
    <property type="entry name" value="FUSC_2"/>
    <property type="match status" value="1"/>
</dbReference>
<reference evidence="8 9" key="1">
    <citation type="journal article" date="2007" name="Science">
        <title>The Chlamydomonas genome reveals the evolution of key animal and plant functions.</title>
        <authorList>
            <person name="Merchant S.S."/>
            <person name="Prochnik S.E."/>
            <person name="Vallon O."/>
            <person name="Harris E.H."/>
            <person name="Karpowicz S.J."/>
            <person name="Witman G.B."/>
            <person name="Terry A."/>
            <person name="Salamov A."/>
            <person name="Fritz-Laylin L.K."/>
            <person name="Marechal-Drouard L."/>
            <person name="Marshall W.F."/>
            <person name="Qu L.H."/>
            <person name="Nelson D.R."/>
            <person name="Sanderfoot A.A."/>
            <person name="Spalding M.H."/>
            <person name="Kapitonov V.V."/>
            <person name="Ren Q."/>
            <person name="Ferris P."/>
            <person name="Lindquist E."/>
            <person name="Shapiro H."/>
            <person name="Lucas S.M."/>
            <person name="Grimwood J."/>
            <person name="Schmutz J."/>
            <person name="Cardol P."/>
            <person name="Cerutti H."/>
            <person name="Chanfreau G."/>
            <person name="Chen C.L."/>
            <person name="Cognat V."/>
            <person name="Croft M.T."/>
            <person name="Dent R."/>
            <person name="Dutcher S."/>
            <person name="Fernandez E."/>
            <person name="Fukuzawa H."/>
            <person name="Gonzalez-Ballester D."/>
            <person name="Gonzalez-Halphen D."/>
            <person name="Hallmann A."/>
            <person name="Hanikenne M."/>
            <person name="Hippler M."/>
            <person name="Inwood W."/>
            <person name="Jabbari K."/>
            <person name="Kalanon M."/>
            <person name="Kuras R."/>
            <person name="Lefebvre P.A."/>
            <person name="Lemaire S.D."/>
            <person name="Lobanov A.V."/>
            <person name="Lohr M."/>
            <person name="Manuell A."/>
            <person name="Meier I."/>
            <person name="Mets L."/>
            <person name="Mittag M."/>
            <person name="Mittelmeier T."/>
            <person name="Moroney J.V."/>
            <person name="Moseley J."/>
            <person name="Napoli C."/>
            <person name="Nedelcu A.M."/>
            <person name="Niyogi K."/>
            <person name="Novoselov S.V."/>
            <person name="Paulsen I.T."/>
            <person name="Pazour G."/>
            <person name="Purton S."/>
            <person name="Ral J.P."/>
            <person name="Riano-Pachon D.M."/>
            <person name="Riekhof W."/>
            <person name="Rymarquis L."/>
            <person name="Schroda M."/>
            <person name="Stern D."/>
            <person name="Umen J."/>
            <person name="Willows R."/>
            <person name="Wilson N."/>
            <person name="Zimmer S.L."/>
            <person name="Allmer J."/>
            <person name="Balk J."/>
            <person name="Bisova K."/>
            <person name="Chen C.J."/>
            <person name="Elias M."/>
            <person name="Gendler K."/>
            <person name="Hauser C."/>
            <person name="Lamb M.R."/>
            <person name="Ledford H."/>
            <person name="Long J.C."/>
            <person name="Minagawa J."/>
            <person name="Page M.D."/>
            <person name="Pan J."/>
            <person name="Pootakham W."/>
            <person name="Roje S."/>
            <person name="Rose A."/>
            <person name="Stahlberg E."/>
            <person name="Terauchi A.M."/>
            <person name="Yang P."/>
            <person name="Ball S."/>
            <person name="Bowler C."/>
            <person name="Dieckmann C.L."/>
            <person name="Gladyshev V.N."/>
            <person name="Green P."/>
            <person name="Jorgensen R."/>
            <person name="Mayfield S."/>
            <person name="Mueller-Roeber B."/>
            <person name="Rajamani S."/>
            <person name="Sayre R.T."/>
            <person name="Brokstein P."/>
            <person name="Dubchak I."/>
            <person name="Goodstein D."/>
            <person name="Hornick L."/>
            <person name="Huang Y.W."/>
            <person name="Jhaveri J."/>
            <person name="Luo Y."/>
            <person name="Martinez D."/>
            <person name="Ngau W.C."/>
            <person name="Otillar B."/>
            <person name="Poliakov A."/>
            <person name="Porter A."/>
            <person name="Szajkowski L."/>
            <person name="Werner G."/>
            <person name="Zhou K."/>
            <person name="Grigoriev I.V."/>
            <person name="Rokhsar D.S."/>
            <person name="Grossman A.R."/>
        </authorList>
    </citation>
    <scope>NUCLEOTIDE SEQUENCE [LARGE SCALE GENOMIC DNA]</scope>
    <source>
        <strain evidence="9">CC-503</strain>
    </source>
</reference>
<feature type="region of interest" description="Disordered" evidence="5">
    <location>
        <begin position="348"/>
        <end position="484"/>
    </location>
</feature>
<dbReference type="OrthoDB" id="552560at2759"/>
<dbReference type="STRING" id="3055.A0A2K3D3S1"/>
<dbReference type="InParanoid" id="A0A2K3D3S1"/>
<feature type="region of interest" description="Disordered" evidence="5">
    <location>
        <begin position="616"/>
        <end position="672"/>
    </location>
</feature>
<feature type="transmembrane region" description="Helical" evidence="6">
    <location>
        <begin position="218"/>
        <end position="241"/>
    </location>
</feature>
<keyword evidence="2 6" id="KW-0812">Transmembrane</keyword>
<feature type="compositionally biased region" description="Low complexity" evidence="5">
    <location>
        <begin position="655"/>
        <end position="671"/>
    </location>
</feature>
<evidence type="ECO:0000313" key="8">
    <source>
        <dbReference type="EMBL" id="PNW75159.1"/>
    </source>
</evidence>
<feature type="compositionally biased region" description="Gly residues" evidence="5">
    <location>
        <begin position="1617"/>
        <end position="1633"/>
    </location>
</feature>
<feature type="compositionally biased region" description="Basic and acidic residues" evidence="5">
    <location>
        <begin position="461"/>
        <end position="471"/>
    </location>
</feature>
<dbReference type="GO" id="GO:0016020">
    <property type="term" value="C:membrane"/>
    <property type="evidence" value="ECO:0007669"/>
    <property type="project" value="UniProtKB-SubCell"/>
</dbReference>
<accession>A0A2K3D3S1</accession>
<evidence type="ECO:0000256" key="4">
    <source>
        <dbReference type="ARBA" id="ARBA00023136"/>
    </source>
</evidence>
<proteinExistence type="predicted"/>
<feature type="region of interest" description="Disordered" evidence="5">
    <location>
        <begin position="1"/>
        <end position="31"/>
    </location>
</feature>
<protein>
    <recommendedName>
        <fullName evidence="7">Integral membrane bound transporter domain-containing protein</fullName>
    </recommendedName>
</protein>
<evidence type="ECO:0000256" key="6">
    <source>
        <dbReference type="SAM" id="Phobius"/>
    </source>
</evidence>
<feature type="domain" description="Integral membrane bound transporter" evidence="7">
    <location>
        <begin position="1269"/>
        <end position="1401"/>
    </location>
</feature>
<feature type="compositionally biased region" description="Low complexity" evidence="5">
    <location>
        <begin position="805"/>
        <end position="817"/>
    </location>
</feature>
<feature type="compositionally biased region" description="Low complexity" evidence="5">
    <location>
        <begin position="995"/>
        <end position="1008"/>
    </location>
</feature>
<feature type="region of interest" description="Disordered" evidence="5">
    <location>
        <begin position="995"/>
        <end position="1073"/>
    </location>
</feature>
<keyword evidence="3 6" id="KW-1133">Transmembrane helix</keyword>
<evidence type="ECO:0000256" key="5">
    <source>
        <dbReference type="SAM" id="MobiDB-lite"/>
    </source>
</evidence>
<feature type="transmembrane region" description="Helical" evidence="6">
    <location>
        <begin position="155"/>
        <end position="174"/>
    </location>
</feature>
<feature type="compositionally biased region" description="Low complexity" evidence="5">
    <location>
        <begin position="440"/>
        <end position="459"/>
    </location>
</feature>
<evidence type="ECO:0000256" key="1">
    <source>
        <dbReference type="ARBA" id="ARBA00004141"/>
    </source>
</evidence>
<feature type="region of interest" description="Disordered" evidence="5">
    <location>
        <begin position="795"/>
        <end position="817"/>
    </location>
</feature>
<dbReference type="GeneID" id="5728528"/>
<keyword evidence="9" id="KW-1185">Reference proteome</keyword>
<comment type="subcellular location">
    <subcellularLocation>
        <location evidence="1">Membrane</location>
        <topology evidence="1">Multi-pass membrane protein</topology>
    </subcellularLocation>
</comment>
<feature type="compositionally biased region" description="Acidic residues" evidence="5">
    <location>
        <begin position="472"/>
        <end position="484"/>
    </location>
</feature>
<evidence type="ECO:0000256" key="2">
    <source>
        <dbReference type="ARBA" id="ARBA00022692"/>
    </source>
</evidence>
<feature type="compositionally biased region" description="Low complexity" evidence="5">
    <location>
        <begin position="633"/>
        <end position="643"/>
    </location>
</feature>
<dbReference type="InterPro" id="IPR049453">
    <property type="entry name" value="Memb_transporter_dom"/>
</dbReference>
<name>A0A2K3D3S1_CHLRE</name>
<feature type="compositionally biased region" description="Low complexity" evidence="5">
    <location>
        <begin position="294"/>
        <end position="311"/>
    </location>
</feature>
<dbReference type="RefSeq" id="XP_042918385.1">
    <property type="nucleotide sequence ID" value="XM_043068290.1"/>
</dbReference>
<feature type="transmembrane region" description="Helical" evidence="6">
    <location>
        <begin position="123"/>
        <end position="149"/>
    </location>
</feature>
<feature type="region of interest" description="Disordered" evidence="5">
    <location>
        <begin position="1605"/>
        <end position="1659"/>
    </location>
</feature>
<dbReference type="EMBL" id="CM008973">
    <property type="protein sequence ID" value="PNW75159.1"/>
    <property type="molecule type" value="Genomic_DNA"/>
</dbReference>
<feature type="compositionally biased region" description="Low complexity" evidence="5">
    <location>
        <begin position="1057"/>
        <end position="1073"/>
    </location>
</feature>
<dbReference type="KEGG" id="cre:CHLRE_12g515301v5"/>
<gene>
    <name evidence="8" type="ORF">CHLRE_12g515301v5</name>
</gene>
<feature type="region of interest" description="Disordered" evidence="5">
    <location>
        <begin position="919"/>
        <end position="945"/>
    </location>
</feature>
<evidence type="ECO:0000259" key="7">
    <source>
        <dbReference type="Pfam" id="PF13515"/>
    </source>
</evidence>
<feature type="transmembrane region" description="Helical" evidence="6">
    <location>
        <begin position="186"/>
        <end position="206"/>
    </location>
</feature>
<sequence>MVVVARPAQPSPPGHAGPGGGSRALSAPPSAAAGPGGHLAAAAAAAAAAVAAAAARLGEAGRGFVLSAPFQTAVQLVAGELVTGLFVVVRPLAFPTSCLAPALYSAWTVLFSPDNHLGSRLQAGAVVAAAMSWGAVMGGVVLSLALGLVPAAGSHLHTGVLCVLALAVLPVLAANRATLGPSSPPFMWVAGSTSSLAYGVVLLTGQPLGSVAAVWSGVVRNLVLVGFLGGGCGGLMAAAVLPSLAAHELREDTAAVVRGAGHAITRIASRALQPQPEICWSAEGWRPAPSATLSRPGSPAPASLSPAHAGGWSRHADGGLAAEDYCSGGGGGRVHTMAMPSVAGAARTKLDAASHPAAAPANPAPAGPLEADPVAPPLDTPATPPGSGTGRATPAVRSSGAAGDEVQPTLPPADEASSSSSADEDALHPLHVSPEGRSGGAAAAAASPAAAATAASGSAHPDAHELAHLGDDGDDDGGGHEDEEAQDALDDDAFLQMLQEASEPSLLANAYASAYAGPQPTAGDRRRSSVSVLERVSVATVATADTVVGWWWRLRVRARLWTLRLRRCCCGSRAEAAAAERTLSLPVFVAPPGGLRPSPAVAAAATALAAHRHRKAVTSTWRPRPAPATLSTPQQHQQAPAAHLGRASVLASAAQQQEQQQQPVGSGERVGAVGGGGGVGQAAAVAWAPVSVLRPLLGRARQCVASARLEPPWCISGPRDLDRWSRLLSCCEVLVGRVEALGALLEHRGRRAVPLGDPHLSELLGGGDVVGPYRVAHARAAAACAAISSALTASATGPQGHRSRSSSSSSRRSSSSSSCMAWLRGKSSRQTAAVVSAAGAEAPAAAELLPVVTDWEAVRRELKAAVRCGFRGYWGRLRAVAASAAAAAADEEAVAAGDGVQNTRDAAAAGVPAVLHADAGGSGGAAEAQPSPASRWPAQQQQDRQRRVPILGIEQARALMFMWAVSDGVLAAVAEMEAAARDLLAQPAAAAPASRAAPATSSTAAAAPELSGTAPLPHTGQAPLQQQQHHSSLAPALVRNPDALPPEGPLGRSAGDTTASGMRSMSGTSGSATVTAGHIAGVSSTVGTSSPSAQPPPALKGPALRLRRLRQAAVAQARAVGVWLEREFGWAWRVLQIAVGWQVVATSAAALATSPRLLLEVARYGLERAGAAAHAGLACARHAATRRPTTSGLRTTTARNGVDTAAKAAELVSAAGAAAAPSSAPPPLWSSRFFQFGCKYWLTCGAVLVGTLGVSARPELAPLMRRYPPMYGYIASCVAMTERVESTASRVVLRLLGTLAGGALGLAALLHSQLANSPPALLGLVCGATFPVACLCGNRFKPAIVLTLVTLSAMTLCHQPRTAGGSSNTVRGDSDTAQGVALRLFAARVTSVSLGCTLPLLVSRMVLPWYTSDWALETMAGAFEGCERLTRQLYTQFYEEGYRAHVAARGRQATDTLLQQWGLPAASGVVVRTPAGGEQAATAATTTTTTTAKELQALVVGPLVSVQRSLLRDAAVWTRGTLATPEVVAALLRALLPLADRLAALQLVVAETPPLVHGHLSGWAFEAIVLPMHADMQAMLDALHQVVVASRALLVAEHLQAARSSGASSIRSSKGPDSGGSGVSSRTGAGGVDGHMHGRPQAGPGDSKAEAQATQMSPRAALSAAVHSLDLARLQVRRRLRGMRRAFHAAVLALDEQRLPYATHPDDAVRVNAMLFALVQVLDRSTAAARCLAYARRERLQPKAPAAR</sequence>
<dbReference type="Gramene" id="PNW75159">
    <property type="protein sequence ID" value="PNW75159"/>
    <property type="gene ID" value="CHLRE_12g515301v5"/>
</dbReference>
<feature type="transmembrane region" description="Helical" evidence="6">
    <location>
        <begin position="92"/>
        <end position="111"/>
    </location>
</feature>